<dbReference type="STRING" id="137658.SAMN05216186_115104"/>
<evidence type="ECO:0000313" key="8">
    <source>
        <dbReference type="EMBL" id="SDL14946.1"/>
    </source>
</evidence>
<evidence type="ECO:0000256" key="7">
    <source>
        <dbReference type="ARBA" id="ARBA00023033"/>
    </source>
</evidence>
<evidence type="ECO:0000256" key="3">
    <source>
        <dbReference type="ARBA" id="ARBA00022630"/>
    </source>
</evidence>
<evidence type="ECO:0000256" key="4">
    <source>
        <dbReference type="ARBA" id="ARBA00022827"/>
    </source>
</evidence>
<dbReference type="Pfam" id="PF13450">
    <property type="entry name" value="NAD_binding_8"/>
    <property type="match status" value="1"/>
</dbReference>
<dbReference type="PRINTS" id="PR00411">
    <property type="entry name" value="PNDRDTASEI"/>
</dbReference>
<dbReference type="FunFam" id="3.50.50.60:FF:000228">
    <property type="entry name" value="FAD-containing monooxygenase EthA"/>
    <property type="match status" value="1"/>
</dbReference>
<evidence type="ECO:0000256" key="2">
    <source>
        <dbReference type="ARBA" id="ARBA00010139"/>
    </source>
</evidence>
<dbReference type="Pfam" id="PF00743">
    <property type="entry name" value="FMO-like"/>
    <property type="match status" value="1"/>
</dbReference>
<dbReference type="EMBL" id="FNFD01000015">
    <property type="protein sequence ID" value="SDL14946.1"/>
    <property type="molecule type" value="Genomic_DNA"/>
</dbReference>
<dbReference type="Proteomes" id="UP000198706">
    <property type="component" value="Unassembled WGS sequence"/>
</dbReference>
<keyword evidence="7" id="KW-0503">Monooxygenase</keyword>
<reference evidence="8 9" key="1">
    <citation type="submission" date="2016-10" db="EMBL/GenBank/DDBJ databases">
        <authorList>
            <person name="de Groot N.N."/>
        </authorList>
    </citation>
    <scope>NUCLEOTIDE SEQUENCE [LARGE SCALE GENOMIC DNA]</scope>
    <source>
        <strain evidence="8 9">JCM 21544</strain>
    </source>
</reference>
<keyword evidence="3" id="KW-0285">Flavoprotein</keyword>
<name>A0A1G9HQ69_9PSED</name>
<accession>A0A1G9HQ69</accession>
<evidence type="ECO:0000313" key="9">
    <source>
        <dbReference type="Proteomes" id="UP000198706"/>
    </source>
</evidence>
<keyword evidence="4" id="KW-0274">FAD</keyword>
<evidence type="ECO:0000256" key="5">
    <source>
        <dbReference type="ARBA" id="ARBA00022857"/>
    </source>
</evidence>
<dbReference type="RefSeq" id="WP_084336418.1">
    <property type="nucleotide sequence ID" value="NZ_FNFD01000015.1"/>
</dbReference>
<dbReference type="InterPro" id="IPR020946">
    <property type="entry name" value="Flavin_mOase-like"/>
</dbReference>
<dbReference type="InterPro" id="IPR051820">
    <property type="entry name" value="FAD-binding_MO"/>
</dbReference>
<evidence type="ECO:0000256" key="6">
    <source>
        <dbReference type="ARBA" id="ARBA00023002"/>
    </source>
</evidence>
<keyword evidence="9" id="KW-1185">Reference proteome</keyword>
<sequence length="501" mass="56474">MQDHFDVLVIGAGLSGIGMACQLAMQVPEARVGIVERRQAIGGTWDLFRYPGVRSDSDMFSFGYSFRPWNELKVLADGPSIRRYVVETARAFGVEEKIRFGLKATRFSWSSERREWTVTALEEASGQTRSFTCRLLIACTGYYDYDAGYLPDFPGVERFQGLRIHPQQWPEDLDYSGKRVVVIGSGATAVTLVPAMAERAAHVTMLQRSPSYVFSVPAYDKLSEVLRRFLPDRWVYAWARRRNIFLQRTMFKAAKRWPGLVRRLLLAGVRKRLDGAVDMRHFTPPYNPWDERLCAVPNADLFEVLRKGKASVVTDRIETFTERGIRLVSGRELEADIVITATGLRLQACGGVTVDVDGVVQPIHERLTYKGVLVQDVPNFGYIFGYTNASWTLKADIAAAYLCRLYRHMREAGRAVFTPKAPEGEALEESVMSSLRSGYVQRGQAVLPRQGRHLPWRVLHSYERDRVMLLEQPIQDEALVFSEASPGPDAIEAAPTPSISP</sequence>
<organism evidence="8 9">
    <name type="scientific">Pseudomonas indica</name>
    <dbReference type="NCBI Taxonomy" id="137658"/>
    <lineage>
        <taxon>Bacteria</taxon>
        <taxon>Pseudomonadati</taxon>
        <taxon>Pseudomonadota</taxon>
        <taxon>Gammaproteobacteria</taxon>
        <taxon>Pseudomonadales</taxon>
        <taxon>Pseudomonadaceae</taxon>
        <taxon>Pseudomonas</taxon>
    </lineage>
</organism>
<dbReference type="SUPFAM" id="SSF51905">
    <property type="entry name" value="FAD/NAD(P)-binding domain"/>
    <property type="match status" value="1"/>
</dbReference>
<dbReference type="PANTHER" id="PTHR43872">
    <property type="entry name" value="MONOOXYGENASE, PUTATIVE (AFU_ORTHOLOGUE AFUA_8G02570)-RELATED"/>
    <property type="match status" value="1"/>
</dbReference>
<comment type="similarity">
    <text evidence="2">Belongs to the FAD-binding monooxygenase family.</text>
</comment>
<dbReference type="GO" id="GO:0004499">
    <property type="term" value="F:N,N-dimethylaniline monooxygenase activity"/>
    <property type="evidence" value="ECO:0007669"/>
    <property type="project" value="InterPro"/>
</dbReference>
<dbReference type="PANTHER" id="PTHR43872:SF1">
    <property type="entry name" value="MONOOXYGENASE, PUTATIVE (AFU_ORTHOLOGUE AFUA_8G02570)-RELATED"/>
    <property type="match status" value="1"/>
</dbReference>
<dbReference type="GO" id="GO:0050660">
    <property type="term" value="F:flavin adenine dinucleotide binding"/>
    <property type="evidence" value="ECO:0007669"/>
    <property type="project" value="InterPro"/>
</dbReference>
<dbReference type="Gene3D" id="3.50.50.60">
    <property type="entry name" value="FAD/NAD(P)-binding domain"/>
    <property type="match status" value="3"/>
</dbReference>
<evidence type="ECO:0000256" key="1">
    <source>
        <dbReference type="ARBA" id="ARBA00001974"/>
    </source>
</evidence>
<dbReference type="AlphaFoldDB" id="A0A1G9HQ69"/>
<keyword evidence="5" id="KW-0521">NADP</keyword>
<gene>
    <name evidence="8" type="ORF">SAMN05216186_115104</name>
</gene>
<dbReference type="GO" id="GO:0050661">
    <property type="term" value="F:NADP binding"/>
    <property type="evidence" value="ECO:0007669"/>
    <property type="project" value="InterPro"/>
</dbReference>
<protein>
    <submittedName>
        <fullName evidence="8">Predicted flavoprotein CzcO associated with the cation diffusion facilitator CzcD</fullName>
    </submittedName>
</protein>
<proteinExistence type="inferred from homology"/>
<dbReference type="InterPro" id="IPR036188">
    <property type="entry name" value="FAD/NAD-bd_sf"/>
</dbReference>
<comment type="cofactor">
    <cofactor evidence="1">
        <name>FAD</name>
        <dbReference type="ChEBI" id="CHEBI:57692"/>
    </cofactor>
</comment>
<keyword evidence="6" id="KW-0560">Oxidoreductase</keyword>